<reference evidence="1" key="2">
    <citation type="submission" date="2013-11" db="EMBL/GenBank/DDBJ databases">
        <title>The Genome Sequence of Phytophthora parasitica CJ05E6.</title>
        <authorList>
            <consortium name="The Broad Institute Genomics Platform"/>
            <person name="Russ C."/>
            <person name="Tyler B."/>
            <person name="Panabieres F."/>
            <person name="Shan W."/>
            <person name="Tripathy S."/>
            <person name="Grunwald N."/>
            <person name="Machado M."/>
            <person name="Johnson C.S."/>
            <person name="Arredondo F."/>
            <person name="Hong C."/>
            <person name="Coffey M."/>
            <person name="Young S.K."/>
            <person name="Zeng Q."/>
            <person name="Gargeya S."/>
            <person name="Fitzgerald M."/>
            <person name="Abouelleil A."/>
            <person name="Alvarado L."/>
            <person name="Chapman S.B."/>
            <person name="Gainer-Dewar J."/>
            <person name="Goldberg J."/>
            <person name="Griggs A."/>
            <person name="Gujja S."/>
            <person name="Hansen M."/>
            <person name="Howarth C."/>
            <person name="Imamovic A."/>
            <person name="Ireland A."/>
            <person name="Larimer J."/>
            <person name="McCowan C."/>
            <person name="Murphy C."/>
            <person name="Pearson M."/>
            <person name="Poon T.W."/>
            <person name="Priest M."/>
            <person name="Roberts A."/>
            <person name="Saif S."/>
            <person name="Shea T."/>
            <person name="Sykes S."/>
            <person name="Wortman J."/>
            <person name="Nusbaum C."/>
            <person name="Birren B."/>
        </authorList>
    </citation>
    <scope>NUCLEOTIDE SEQUENCE [LARGE SCALE GENOMIC DNA]</scope>
    <source>
        <strain evidence="1">CJ05E6</strain>
    </source>
</reference>
<dbReference type="EMBL" id="KI680965">
    <property type="protein sequence ID" value="ETL87926.1"/>
    <property type="molecule type" value="Genomic_DNA"/>
</dbReference>
<dbReference type="EMBL" id="KI674271">
    <property type="protein sequence ID" value="ETL34665.1"/>
    <property type="molecule type" value="Genomic_DNA"/>
</dbReference>
<name>W2KRV1_PHYNI</name>
<proteinExistence type="predicted"/>
<evidence type="ECO:0000313" key="2">
    <source>
        <dbReference type="EMBL" id="ETL87926.1"/>
    </source>
</evidence>
<organism evidence="2">
    <name type="scientific">Phytophthora nicotianae</name>
    <name type="common">Potato buckeye rot agent</name>
    <name type="synonym">Phytophthora parasitica</name>
    <dbReference type="NCBI Taxonomy" id="4792"/>
    <lineage>
        <taxon>Eukaryota</taxon>
        <taxon>Sar</taxon>
        <taxon>Stramenopiles</taxon>
        <taxon>Oomycota</taxon>
        <taxon>Peronosporomycetes</taxon>
        <taxon>Peronosporales</taxon>
        <taxon>Peronosporaceae</taxon>
        <taxon>Phytophthora</taxon>
    </lineage>
</organism>
<reference evidence="2" key="1">
    <citation type="submission" date="2013-11" db="EMBL/GenBank/DDBJ databases">
        <title>The Genome Sequence of Phytophthora parasitica CHvinca01.</title>
        <authorList>
            <consortium name="The Broad Institute Genomics Platform"/>
            <person name="Russ C."/>
            <person name="Tyler B."/>
            <person name="Panabieres F."/>
            <person name="Shan W."/>
            <person name="Tripathy S."/>
            <person name="Grunwald N."/>
            <person name="Machado M."/>
            <person name="Johnson C.S."/>
            <person name="Arredondo F."/>
            <person name="Hong C."/>
            <person name="Coffey M."/>
            <person name="Young S.K."/>
            <person name="Zeng Q."/>
            <person name="Gargeya S."/>
            <person name="Fitzgerald M."/>
            <person name="Abouelleil A."/>
            <person name="Alvarado L."/>
            <person name="Chapman S.B."/>
            <person name="Gainer-Dewar J."/>
            <person name="Goldberg J."/>
            <person name="Griggs A."/>
            <person name="Gujja S."/>
            <person name="Hansen M."/>
            <person name="Howarth C."/>
            <person name="Imamovic A."/>
            <person name="Ireland A."/>
            <person name="Larimer J."/>
            <person name="McCowan C."/>
            <person name="Murphy C."/>
            <person name="Pearson M."/>
            <person name="Poon T.W."/>
            <person name="Priest M."/>
            <person name="Roberts A."/>
            <person name="Saif S."/>
            <person name="Shea T."/>
            <person name="Sykes S."/>
            <person name="Wortman J."/>
            <person name="Nusbaum C."/>
            <person name="Birren B."/>
        </authorList>
    </citation>
    <scope>NUCLEOTIDE SEQUENCE [LARGE SCALE GENOMIC DNA]</scope>
    <source>
        <strain evidence="2">CHvinca01</strain>
    </source>
</reference>
<accession>W2KRV1</accession>
<dbReference type="AlphaFoldDB" id="W2KRV1"/>
<sequence length="54" mass="5909">MSELLRDIRVVASSCLAESPAKEIVLCAVFVGEPWRIAGFELFLTPTVLCVLNT</sequence>
<evidence type="ECO:0000313" key="1">
    <source>
        <dbReference type="EMBL" id="ETL34665.1"/>
    </source>
</evidence>
<protein>
    <submittedName>
        <fullName evidence="2">Uncharacterized protein</fullName>
    </submittedName>
</protein>
<dbReference type="Proteomes" id="UP000054423">
    <property type="component" value="Unassembled WGS sequence"/>
</dbReference>
<dbReference type="Proteomes" id="UP000053864">
    <property type="component" value="Unassembled WGS sequence"/>
</dbReference>
<gene>
    <name evidence="1" type="ORF">L916_13141</name>
    <name evidence="2" type="ORF">L917_12966</name>
</gene>